<dbReference type="InterPro" id="IPR036047">
    <property type="entry name" value="F-box-like_dom_sf"/>
</dbReference>
<dbReference type="InterPro" id="IPR025886">
    <property type="entry name" value="PP2-like"/>
</dbReference>
<feature type="domain" description="F-box" evidence="1">
    <location>
        <begin position="347"/>
        <end position="393"/>
    </location>
</feature>
<dbReference type="InterPro" id="IPR001810">
    <property type="entry name" value="F-box_dom"/>
</dbReference>
<reference evidence="2 3" key="1">
    <citation type="submission" date="2020-09" db="EMBL/GenBank/DDBJ databases">
        <authorList>
            <person name="Ashkenazy H."/>
        </authorList>
    </citation>
    <scope>NUCLEOTIDE SEQUENCE [LARGE SCALE GENOMIC DNA]</scope>
    <source>
        <strain evidence="3">cv. Cdm-0</strain>
    </source>
</reference>
<feature type="domain" description="F-box" evidence="1">
    <location>
        <begin position="37"/>
        <end position="83"/>
    </location>
</feature>
<organism evidence="2 3">
    <name type="scientific">Arabidopsis thaliana</name>
    <name type="common">Mouse-ear cress</name>
    <dbReference type="NCBI Taxonomy" id="3702"/>
    <lineage>
        <taxon>Eukaryota</taxon>
        <taxon>Viridiplantae</taxon>
        <taxon>Streptophyta</taxon>
        <taxon>Embryophyta</taxon>
        <taxon>Tracheophyta</taxon>
        <taxon>Spermatophyta</taxon>
        <taxon>Magnoliopsida</taxon>
        <taxon>eudicotyledons</taxon>
        <taxon>Gunneridae</taxon>
        <taxon>Pentapetalae</taxon>
        <taxon>rosids</taxon>
        <taxon>malvids</taxon>
        <taxon>Brassicales</taxon>
        <taxon>Brassicaceae</taxon>
        <taxon>Camelineae</taxon>
        <taxon>Arabidopsis</taxon>
    </lineage>
</organism>
<dbReference type="SMART" id="SM00256">
    <property type="entry name" value="FBOX"/>
    <property type="match status" value="2"/>
</dbReference>
<dbReference type="PROSITE" id="PS50181">
    <property type="entry name" value="FBOX"/>
    <property type="match status" value="2"/>
</dbReference>
<dbReference type="Pfam" id="PF00646">
    <property type="entry name" value="F-box"/>
    <property type="match status" value="2"/>
</dbReference>
<dbReference type="PANTHER" id="PTHR32278:SF57">
    <property type="entry name" value="F-BOX PROTEIN PP2-B2-RELATED"/>
    <property type="match status" value="1"/>
</dbReference>
<dbReference type="EMBL" id="LR881467">
    <property type="protein sequence ID" value="CAD5317924.1"/>
    <property type="molecule type" value="Genomic_DNA"/>
</dbReference>
<dbReference type="AlphaFoldDB" id="A0A7G2E8C3"/>
<evidence type="ECO:0000259" key="1">
    <source>
        <dbReference type="PROSITE" id="PS50181"/>
    </source>
</evidence>
<name>A0A7G2E8C3_ARATH</name>
<gene>
    <name evidence="2" type="ORF">AT9943_LOCUS6177</name>
</gene>
<accession>A0A7G2E8C3</accession>
<dbReference type="FunFam" id="1.20.1280.50:FF:000112">
    <property type="entry name" value="F-box protein PP2-B1"/>
    <property type="match status" value="2"/>
</dbReference>
<sequence length="612" mass="69960">MTKTRCMHVHFRKILQRVKKTLRLSASDQQSQGVTEPLSLGDLPEECISLIISFTSPRDACVFALVSKTFESAVQSDIVWEKFIPPEYESLLSRSQHFSSKKELFFALCDESVLINVSKKDLWIEKATGKRCMMLSASALNLSTHHTWKWITNPVSAWLETVPELLTTRWFEIRCRTNTRFLSPRTRYSVYIVFLKADICYGFAYVAMDAVVRMVGHELSESCRRYVCFHEAMEWQFLRRKNLVNPERREDGWMEIEIGEFFNEGAFRNNDEIEMSVSETTQRNTKRGLIIQGIEIRPTKKPEATMGQKLGVDSRQKIRQVLGSSSKVQKHDVESIGGGGGEIVPGHSPFDDLPEDCISNIISFTSPRDVCVSASVSKSFAHAVQCDSIWEKFLPSEYESLIPPWRVFSSKKDLYFTLCYDPVLVEDGKKSFWLETASGKKCVLLAAKELWITGGNNPEYWQWIELCESSFEKVPELLNNRSFQMGGSMSTQILSLGTHYSVYIVYKIKDERHGLRDLPIQVGVGFKGQEMPKQFICFDESTDKTKEWPKKKLMKSKKRGDGWMEAEIGDFFNDGGLMGFDEVQVSIVDVTSPNLKCGVMIEGIEFRPKDCQ</sequence>
<dbReference type="CDD" id="cd22162">
    <property type="entry name" value="F-box_AtSKIP3-like"/>
    <property type="match status" value="2"/>
</dbReference>
<dbReference type="PANTHER" id="PTHR32278">
    <property type="entry name" value="F-BOX DOMAIN-CONTAINING PROTEIN"/>
    <property type="match status" value="1"/>
</dbReference>
<proteinExistence type="predicted"/>
<evidence type="ECO:0000313" key="3">
    <source>
        <dbReference type="Proteomes" id="UP000516314"/>
    </source>
</evidence>
<protein>
    <submittedName>
        <fullName evidence="2">(thale cress) hypothetical protein</fullName>
    </submittedName>
</protein>
<dbReference type="Gene3D" id="1.20.1280.50">
    <property type="match status" value="2"/>
</dbReference>
<evidence type="ECO:0000313" key="2">
    <source>
        <dbReference type="EMBL" id="CAD5317924.1"/>
    </source>
</evidence>
<dbReference type="SUPFAM" id="SSF81383">
    <property type="entry name" value="F-box domain"/>
    <property type="match status" value="2"/>
</dbReference>
<dbReference type="Proteomes" id="UP000516314">
    <property type="component" value="Chromosome 2"/>
</dbReference>
<dbReference type="Pfam" id="PF14299">
    <property type="entry name" value="PP2"/>
    <property type="match status" value="2"/>
</dbReference>